<protein>
    <submittedName>
        <fullName evidence="3">DNA binding domain-containing protein, excisionase family</fullName>
    </submittedName>
    <submittedName>
        <fullName evidence="2">Translocase</fullName>
    </submittedName>
</protein>
<dbReference type="InterPro" id="IPR009061">
    <property type="entry name" value="DNA-bd_dom_put_sf"/>
</dbReference>
<proteinExistence type="predicted"/>
<dbReference type="Proteomes" id="UP000189735">
    <property type="component" value="Unassembled WGS sequence"/>
</dbReference>
<dbReference type="Pfam" id="PF12728">
    <property type="entry name" value="HTH_17"/>
    <property type="match status" value="1"/>
</dbReference>
<reference evidence="2 4" key="1">
    <citation type="journal article" date="2001" name="Int. J. Syst. Evol. Microbiol.">
        <title>Agreia bicolorata gen. nov., sp. nov., to accommodate actinobacteria isolated from narrow reed grass infected by the nematode Heteroanguina graminophila.</title>
        <authorList>
            <person name="Evtushenko L.I."/>
            <person name="Dorofeeva L.V."/>
            <person name="Dobrovolskaya T.G."/>
            <person name="Streshinskaya G.M."/>
            <person name="Subbotin S.A."/>
            <person name="Tiedje J.M."/>
        </authorList>
    </citation>
    <scope>NUCLEOTIDE SEQUENCE [LARGE SCALE GENOMIC DNA]</scope>
    <source>
        <strain evidence="2 4">VKM Ac-1804</strain>
    </source>
</reference>
<evidence type="ECO:0000259" key="1">
    <source>
        <dbReference type="Pfam" id="PF12728"/>
    </source>
</evidence>
<reference evidence="3" key="4">
    <citation type="submission" date="2017-02" db="EMBL/GenBank/DDBJ databases">
        <authorList>
            <person name="Peterson S.W."/>
        </authorList>
    </citation>
    <scope>NUCLEOTIDE SEQUENCE [LARGE SCALE GENOMIC DNA]</scope>
    <source>
        <strain evidence="3">VKM Ac-2052</strain>
    </source>
</reference>
<reference evidence="2" key="2">
    <citation type="submission" date="2015-02" db="EMBL/GenBank/DDBJ databases">
        <authorList>
            <person name="Vasilyev I.Y."/>
            <person name="Siniagina M.N."/>
            <person name="Malanin S.Y."/>
            <person name="Boulygina E.A."/>
            <person name="Grygoryeva T.V."/>
            <person name="Yarullina D.R."/>
            <person name="Ilinskaya O.N."/>
        </authorList>
    </citation>
    <scope>NUCLEOTIDE SEQUENCE</scope>
    <source>
        <strain evidence="2">VKM Ac-1804</strain>
    </source>
</reference>
<dbReference type="EMBL" id="FUYG01000004">
    <property type="protein sequence ID" value="SKA93860.1"/>
    <property type="molecule type" value="Genomic_DNA"/>
</dbReference>
<evidence type="ECO:0000313" key="5">
    <source>
        <dbReference type="Proteomes" id="UP000189735"/>
    </source>
</evidence>
<reference evidence="5" key="3">
    <citation type="submission" date="2017-02" db="EMBL/GenBank/DDBJ databases">
        <authorList>
            <person name="Varghese N."/>
            <person name="Submissions S."/>
        </authorList>
    </citation>
    <scope>NUCLEOTIDE SEQUENCE [LARGE SCALE GENOMIC DNA]</scope>
    <source>
        <strain evidence="5">VKM Ac-2052</strain>
    </source>
</reference>
<accession>A0A1T4XWH3</accession>
<evidence type="ECO:0000313" key="3">
    <source>
        <dbReference type="EMBL" id="SKA93860.1"/>
    </source>
</evidence>
<feature type="domain" description="Helix-turn-helix" evidence="1">
    <location>
        <begin position="13"/>
        <end position="63"/>
    </location>
</feature>
<keyword evidence="4" id="KW-1185">Reference proteome</keyword>
<evidence type="ECO:0000313" key="4">
    <source>
        <dbReference type="Proteomes" id="UP000032503"/>
    </source>
</evidence>
<dbReference type="EMBL" id="JYFC01000004">
    <property type="protein sequence ID" value="KJC64170.1"/>
    <property type="molecule type" value="Genomic_DNA"/>
</dbReference>
<dbReference type="AlphaFoldDB" id="A0A1T4XWH3"/>
<evidence type="ECO:0000313" key="2">
    <source>
        <dbReference type="EMBL" id="KJC64170.1"/>
    </source>
</evidence>
<dbReference type="GO" id="GO:0003677">
    <property type="term" value="F:DNA binding"/>
    <property type="evidence" value="ECO:0007669"/>
    <property type="project" value="InterPro"/>
</dbReference>
<sequence>MNEPDSPDRLGRFLTLADTAEVLNVSARQVYSLVRSGELPAIKVGASGHWRIERDVLESYIEAMYEESRRLSLWNQSDAAPLPELSDGRIIRR</sequence>
<name>A0A1T4XWH3_9MICO</name>
<dbReference type="Proteomes" id="UP000032503">
    <property type="component" value="Unassembled WGS sequence"/>
</dbReference>
<organism evidence="3 5">
    <name type="scientific">Agreia bicolorata</name>
    <dbReference type="NCBI Taxonomy" id="110935"/>
    <lineage>
        <taxon>Bacteria</taxon>
        <taxon>Bacillati</taxon>
        <taxon>Actinomycetota</taxon>
        <taxon>Actinomycetes</taxon>
        <taxon>Micrococcales</taxon>
        <taxon>Microbacteriaceae</taxon>
        <taxon>Agreia</taxon>
    </lineage>
</organism>
<dbReference type="NCBIfam" id="TIGR01764">
    <property type="entry name" value="excise"/>
    <property type="match status" value="1"/>
</dbReference>
<dbReference type="SUPFAM" id="SSF46955">
    <property type="entry name" value="Putative DNA-binding domain"/>
    <property type="match status" value="1"/>
</dbReference>
<gene>
    <name evidence="3" type="ORF">SAMN06295879_1833</name>
    <name evidence="2" type="ORF">TZ00_11765</name>
</gene>
<dbReference type="InterPro" id="IPR010093">
    <property type="entry name" value="SinI_DNA-bd"/>
</dbReference>
<dbReference type="InterPro" id="IPR041657">
    <property type="entry name" value="HTH_17"/>
</dbReference>
<dbReference type="RefSeq" id="WP_044441888.1">
    <property type="nucleotide sequence ID" value="NZ_FUYG01000004.1"/>
</dbReference>